<comment type="catalytic activity">
    <reaction evidence="8 9">
        <text>GTP + H2O = GDP + phosphate + H(+)</text>
        <dbReference type="Rhea" id="RHEA:19669"/>
        <dbReference type="ChEBI" id="CHEBI:15377"/>
        <dbReference type="ChEBI" id="CHEBI:15378"/>
        <dbReference type="ChEBI" id="CHEBI:37565"/>
        <dbReference type="ChEBI" id="CHEBI:43474"/>
        <dbReference type="ChEBI" id="CHEBI:58189"/>
        <dbReference type="EC" id="3.6.5.4"/>
    </reaction>
</comment>
<dbReference type="InterPro" id="IPR027417">
    <property type="entry name" value="P-loop_NTPase"/>
</dbReference>
<feature type="domain" description="Signal recognition particle SRP54 helical bundle" evidence="13">
    <location>
        <begin position="67"/>
        <end position="146"/>
    </location>
</feature>
<keyword evidence="15" id="KW-1185">Reference proteome</keyword>
<feature type="domain" description="SRP54-type proteins GTP-binding" evidence="12">
    <location>
        <begin position="163"/>
        <end position="367"/>
    </location>
</feature>
<evidence type="ECO:0000256" key="9">
    <source>
        <dbReference type="HAMAP-Rule" id="MF_00920"/>
    </source>
</evidence>
<evidence type="ECO:0000256" key="6">
    <source>
        <dbReference type="ARBA" id="ARBA00023136"/>
    </source>
</evidence>
<dbReference type="InterPro" id="IPR003593">
    <property type="entry name" value="AAA+_ATPase"/>
</dbReference>
<dbReference type="GO" id="GO:0005886">
    <property type="term" value="C:plasma membrane"/>
    <property type="evidence" value="ECO:0007669"/>
    <property type="project" value="UniProtKB-SubCell"/>
</dbReference>
<dbReference type="SUPFAM" id="SSF52540">
    <property type="entry name" value="P-loop containing nucleoside triphosphate hydrolases"/>
    <property type="match status" value="1"/>
</dbReference>
<evidence type="ECO:0000313" key="14">
    <source>
        <dbReference type="EMBL" id="ATZ18615.1"/>
    </source>
</evidence>
<dbReference type="InterPro" id="IPR004390">
    <property type="entry name" value="SR_rcpt_FtsY"/>
</dbReference>
<dbReference type="InterPro" id="IPR000897">
    <property type="entry name" value="SRP54_GTPase_dom"/>
</dbReference>
<keyword evidence="1 9" id="KW-1003">Cell membrane</keyword>
<dbReference type="RefSeq" id="WP_024863699.1">
    <property type="nucleotide sequence ID" value="NZ_CP024965.1"/>
</dbReference>
<dbReference type="InterPro" id="IPR042101">
    <property type="entry name" value="SRP54_N_sf"/>
</dbReference>
<dbReference type="Gene3D" id="1.20.120.140">
    <property type="entry name" value="Signal recognition particle SRP54, nucleotide-binding domain"/>
    <property type="match status" value="1"/>
</dbReference>
<evidence type="ECO:0000313" key="15">
    <source>
        <dbReference type="Proteomes" id="UP000232230"/>
    </source>
</evidence>
<comment type="similarity">
    <text evidence="9">Belongs to the GTP-binding SRP family. FtsY subfamily.</text>
</comment>
<evidence type="ECO:0000256" key="7">
    <source>
        <dbReference type="ARBA" id="ARBA00023170"/>
    </source>
</evidence>
<keyword evidence="5 9" id="KW-0342">GTP-binding</keyword>
<keyword evidence="6 9" id="KW-0472">Membrane</keyword>
<evidence type="ECO:0000256" key="4">
    <source>
        <dbReference type="ARBA" id="ARBA00022801"/>
    </source>
</evidence>
<dbReference type="Pfam" id="PF02881">
    <property type="entry name" value="SRP54_N"/>
    <property type="match status" value="1"/>
</dbReference>
<evidence type="ECO:0000259" key="11">
    <source>
        <dbReference type="SMART" id="SM00382"/>
    </source>
</evidence>
<accession>A0A2K8NXQ0</accession>
<evidence type="ECO:0000256" key="8">
    <source>
        <dbReference type="ARBA" id="ARBA00048027"/>
    </source>
</evidence>
<feature type="binding site" evidence="9">
    <location>
        <begin position="320"/>
        <end position="323"/>
    </location>
    <ligand>
        <name>GTP</name>
        <dbReference type="ChEBI" id="CHEBI:37565"/>
    </ligand>
</feature>
<dbReference type="GO" id="GO:0005047">
    <property type="term" value="F:signal recognition particle binding"/>
    <property type="evidence" value="ECO:0007669"/>
    <property type="project" value="TreeGrafter"/>
</dbReference>
<protein>
    <recommendedName>
        <fullName evidence="9">Signal recognition particle receptor FtsY</fullName>
        <shortName evidence="9">SRP receptor</shortName>
        <ecNumber evidence="9">3.6.5.4</ecNumber>
    </recommendedName>
</protein>
<dbReference type="InterPro" id="IPR013822">
    <property type="entry name" value="Signal_recog_particl_SRP54_hlx"/>
</dbReference>
<dbReference type="PANTHER" id="PTHR43134">
    <property type="entry name" value="SIGNAL RECOGNITION PARTICLE RECEPTOR SUBUNIT ALPHA"/>
    <property type="match status" value="1"/>
</dbReference>
<proteinExistence type="inferred from homology"/>
<dbReference type="Gene3D" id="3.40.50.300">
    <property type="entry name" value="P-loop containing nucleotide triphosphate hydrolases"/>
    <property type="match status" value="1"/>
</dbReference>
<dbReference type="FunFam" id="3.40.50.300:FF:000053">
    <property type="entry name" value="Signal recognition particle receptor FtsY"/>
    <property type="match status" value="1"/>
</dbReference>
<keyword evidence="3 9" id="KW-0547">Nucleotide-binding</keyword>
<evidence type="ECO:0000259" key="13">
    <source>
        <dbReference type="SMART" id="SM00963"/>
    </source>
</evidence>
<comment type="subunit">
    <text evidence="9">Part of the signal recognition particle protein translocation system, which is composed of SRP and FtsY.</text>
</comment>
<dbReference type="NCBIfam" id="TIGR00064">
    <property type="entry name" value="ftsY"/>
    <property type="match status" value="1"/>
</dbReference>
<keyword evidence="10" id="KW-0175">Coiled coil</keyword>
<sequence length="379" mass="42797">MGFWDKLLNKKKKIVNIQENAQIAETIQDIAPKEKNKESNLPKKIVPKKQSKLDKKILKEKLKKEKAEKVLAKSSLAFSKDIKKLSKKYKEADNEFFEELEEILIKTDMGMKMVLKISNSLQKSVKKDTSFEEMKELLIEELYEAYDPKNRVNTNLDFREDRLNIFMIIGVNGTGKTTSLSKLANYYAEQDKKVLIAAADTFRAGAVEQLEEWVSSRLNNNVDLIKGAKGTQDPASVIFDAIKKAQVENYDLLLIDTAGRLQNKINLMKELQKMHEVVKRFDKNAPHEVLLVIDATTGQNGVVQAEEFSSVTDVSGIILTKMDGTSKGGIALAIKDQLNIPVKMMGIGEQVEDIIPFNIEDYIYGLGAGFMENDQIIEE</sequence>
<dbReference type="HAMAP" id="MF_00920">
    <property type="entry name" value="FtsY"/>
    <property type="match status" value="1"/>
</dbReference>
<keyword evidence="2 9" id="KW-0963">Cytoplasm</keyword>
<feature type="coiled-coil region" evidence="10">
    <location>
        <begin position="48"/>
        <end position="102"/>
    </location>
</feature>
<name>A0A2K8NXQ0_9MOLU</name>
<dbReference type="SMART" id="SM00962">
    <property type="entry name" value="SRP54"/>
    <property type="match status" value="1"/>
</dbReference>
<feature type="binding site" evidence="9">
    <location>
        <begin position="256"/>
        <end position="260"/>
    </location>
    <ligand>
        <name>GTP</name>
        <dbReference type="ChEBI" id="CHEBI:37565"/>
    </ligand>
</feature>
<dbReference type="SMART" id="SM00382">
    <property type="entry name" value="AAA"/>
    <property type="match status" value="1"/>
</dbReference>
<evidence type="ECO:0000256" key="2">
    <source>
        <dbReference type="ARBA" id="ARBA00022490"/>
    </source>
</evidence>
<keyword evidence="7 9" id="KW-0675">Receptor</keyword>
<comment type="function">
    <text evidence="9">Involved in targeting and insertion of nascent membrane proteins into the cytoplasmic membrane. Acts as a receptor for the complex formed by the signal recognition particle (SRP) and the ribosome-nascent chain (RNC).</text>
</comment>
<dbReference type="SMART" id="SM00963">
    <property type="entry name" value="SRP54_N"/>
    <property type="match status" value="1"/>
</dbReference>
<dbReference type="Proteomes" id="UP000232230">
    <property type="component" value="Chromosome"/>
</dbReference>
<dbReference type="CDD" id="cd17874">
    <property type="entry name" value="FtsY"/>
    <property type="match status" value="1"/>
</dbReference>
<dbReference type="GO" id="GO:0006614">
    <property type="term" value="P:SRP-dependent cotranslational protein targeting to membrane"/>
    <property type="evidence" value="ECO:0007669"/>
    <property type="project" value="InterPro"/>
</dbReference>
<dbReference type="EMBL" id="CP024965">
    <property type="protein sequence ID" value="ATZ18615.1"/>
    <property type="molecule type" value="Genomic_DNA"/>
</dbReference>
<dbReference type="PANTHER" id="PTHR43134:SF1">
    <property type="entry name" value="SIGNAL RECOGNITION PARTICLE RECEPTOR SUBUNIT ALPHA"/>
    <property type="match status" value="1"/>
</dbReference>
<dbReference type="SUPFAM" id="SSF47364">
    <property type="entry name" value="Domain of the SRP/SRP receptor G-proteins"/>
    <property type="match status" value="1"/>
</dbReference>
<organism evidence="14 15">
    <name type="scientific">Williamsoniiplasma somnilux</name>
    <dbReference type="NCBI Taxonomy" id="215578"/>
    <lineage>
        <taxon>Bacteria</taxon>
        <taxon>Bacillati</taxon>
        <taxon>Mycoplasmatota</taxon>
        <taxon>Mollicutes</taxon>
        <taxon>Entomoplasmatales</taxon>
        <taxon>Williamsoniiplasma</taxon>
    </lineage>
</organism>
<evidence type="ECO:0000256" key="10">
    <source>
        <dbReference type="SAM" id="Coils"/>
    </source>
</evidence>
<dbReference type="GO" id="GO:0003924">
    <property type="term" value="F:GTPase activity"/>
    <property type="evidence" value="ECO:0007669"/>
    <property type="project" value="UniProtKB-UniRule"/>
</dbReference>
<dbReference type="GO" id="GO:0005525">
    <property type="term" value="F:GTP binding"/>
    <property type="evidence" value="ECO:0007669"/>
    <property type="project" value="UniProtKB-UniRule"/>
</dbReference>
<comment type="subcellular location">
    <subcellularLocation>
        <location evidence="9">Cell membrane</location>
        <topology evidence="9">Peripheral membrane protein</topology>
        <orientation evidence="9">Cytoplasmic side</orientation>
    </subcellularLocation>
    <subcellularLocation>
        <location evidence="9">Cytoplasm</location>
    </subcellularLocation>
</comment>
<feature type="binding site" evidence="9">
    <location>
        <begin position="170"/>
        <end position="177"/>
    </location>
    <ligand>
        <name>GTP</name>
        <dbReference type="ChEBI" id="CHEBI:37565"/>
    </ligand>
</feature>
<evidence type="ECO:0000256" key="1">
    <source>
        <dbReference type="ARBA" id="ARBA00022475"/>
    </source>
</evidence>
<evidence type="ECO:0000256" key="3">
    <source>
        <dbReference type="ARBA" id="ARBA00022741"/>
    </source>
</evidence>
<dbReference type="Pfam" id="PF00448">
    <property type="entry name" value="SRP54"/>
    <property type="match status" value="1"/>
</dbReference>
<dbReference type="EC" id="3.6.5.4" evidence="9"/>
<dbReference type="InterPro" id="IPR036225">
    <property type="entry name" value="SRP/SRP_N"/>
</dbReference>
<reference evidence="14 15" key="1">
    <citation type="submission" date="2017-11" db="EMBL/GenBank/DDBJ databases">
        <title>Genome sequence of Entomoplasma somnilux PYAN-1 (ATCC 49194).</title>
        <authorList>
            <person name="Lo W.-S."/>
            <person name="Gasparich G.E."/>
            <person name="Kuo C.-H."/>
        </authorList>
    </citation>
    <scope>NUCLEOTIDE SEQUENCE [LARGE SCALE GENOMIC DNA]</scope>
    <source>
        <strain evidence="14 15">PYAN-1</strain>
    </source>
</reference>
<feature type="domain" description="AAA+ ATPase" evidence="11">
    <location>
        <begin position="162"/>
        <end position="319"/>
    </location>
</feature>
<evidence type="ECO:0000256" key="5">
    <source>
        <dbReference type="ARBA" id="ARBA00023134"/>
    </source>
</evidence>
<keyword evidence="4 9" id="KW-0378">Hydrolase</keyword>
<gene>
    <name evidence="9 14" type="primary">ftsY</name>
    <name evidence="14" type="ORF">ESOMN_v1c02310</name>
</gene>
<evidence type="ECO:0000259" key="12">
    <source>
        <dbReference type="SMART" id="SM00962"/>
    </source>
</evidence>
<dbReference type="KEGG" id="esx:ESOMN_v1c02310"/>
<dbReference type="AlphaFoldDB" id="A0A2K8NXQ0"/>
<dbReference type="GO" id="GO:0005737">
    <property type="term" value="C:cytoplasm"/>
    <property type="evidence" value="ECO:0007669"/>
    <property type="project" value="UniProtKB-SubCell"/>
</dbReference>